<dbReference type="PRINTS" id="PR00377">
    <property type="entry name" value="IMPHPHTASES"/>
</dbReference>
<feature type="binding site" evidence="7">
    <location>
        <position position="93"/>
    </location>
    <ligand>
        <name>Mg(2+)</name>
        <dbReference type="ChEBI" id="CHEBI:18420"/>
        <label>2</label>
    </ligand>
</feature>
<keyword evidence="6 7" id="KW-0460">Magnesium</keyword>
<proteinExistence type="inferred from homology"/>
<sequence>MPMTNYTSLMPDAVTVVREAGEMLMRFWREPREIRHKGRIDLVTSADIALEKLLKERLESILPGAGFLAEESADADDLQRTLTGPTWIIDPLDGTTNFAHGIPFVAISVALWDEGEVQLGLVHMPVLNELFHAARGHGAFVNDVPIHVSSTRELEQALVATGFPYTVRERMEPILAWMEIMLASTRGIRRAGSAACDLAYTACGRFDAFYELDLKPWDVAAGWLLVQEAGGLVSRIDQTPFDLHASSILAGNSLIHAKTAEALAEYGGNFSGGKG</sequence>
<dbReference type="GO" id="GO:0007165">
    <property type="term" value="P:signal transduction"/>
    <property type="evidence" value="ECO:0007669"/>
    <property type="project" value="TreeGrafter"/>
</dbReference>
<feature type="binding site" evidence="7">
    <location>
        <position position="92"/>
    </location>
    <ligand>
        <name>Mg(2+)</name>
        <dbReference type="ChEBI" id="CHEBI:18420"/>
        <label>1</label>
        <note>catalytic</note>
    </ligand>
</feature>
<evidence type="ECO:0000256" key="5">
    <source>
        <dbReference type="ARBA" id="ARBA00022801"/>
    </source>
</evidence>
<dbReference type="SUPFAM" id="SSF56655">
    <property type="entry name" value="Carbohydrate phosphatase"/>
    <property type="match status" value="1"/>
</dbReference>
<dbReference type="FunFam" id="3.30.540.10:FF:000003">
    <property type="entry name" value="Inositol-1-monophosphatase"/>
    <property type="match status" value="1"/>
</dbReference>
<comment type="cofactor">
    <cofactor evidence="2 7 8">
        <name>Mg(2+)</name>
        <dbReference type="ChEBI" id="CHEBI:18420"/>
    </cofactor>
</comment>
<dbReference type="PRINTS" id="PR01959">
    <property type="entry name" value="SBIMPHPHTASE"/>
</dbReference>
<dbReference type="PROSITE" id="PS00630">
    <property type="entry name" value="IMP_2"/>
    <property type="match status" value="1"/>
</dbReference>
<dbReference type="GO" id="GO:0046872">
    <property type="term" value="F:metal ion binding"/>
    <property type="evidence" value="ECO:0007669"/>
    <property type="project" value="UniProtKB-KW"/>
</dbReference>
<dbReference type="STRING" id="617002.SAMN05660653_01622"/>
<dbReference type="PROSITE" id="PS00629">
    <property type="entry name" value="IMP_1"/>
    <property type="match status" value="1"/>
</dbReference>
<reference evidence="9 10" key="1">
    <citation type="submission" date="2016-10" db="EMBL/GenBank/DDBJ databases">
        <authorList>
            <person name="de Groot N.N."/>
        </authorList>
    </citation>
    <scope>NUCLEOTIDE SEQUENCE [LARGE SCALE GENOMIC DNA]</scope>
    <source>
        <strain evidence="9 10">ASO4-2</strain>
    </source>
</reference>
<dbReference type="PANTHER" id="PTHR20854">
    <property type="entry name" value="INOSITOL MONOPHOSPHATASE"/>
    <property type="match status" value="1"/>
</dbReference>
<dbReference type="InterPro" id="IPR033942">
    <property type="entry name" value="IMPase"/>
</dbReference>
<evidence type="ECO:0000256" key="2">
    <source>
        <dbReference type="ARBA" id="ARBA00001946"/>
    </source>
</evidence>
<dbReference type="AlphaFoldDB" id="A0A1G6CLK0"/>
<accession>A0A1G6CLK0</accession>
<protein>
    <recommendedName>
        <fullName evidence="8">Inositol-1-monophosphatase</fullName>
        <ecNumber evidence="8">3.1.3.25</ecNumber>
    </recommendedName>
</protein>
<dbReference type="Gene3D" id="3.40.190.80">
    <property type="match status" value="1"/>
</dbReference>
<evidence type="ECO:0000256" key="7">
    <source>
        <dbReference type="PIRSR" id="PIRSR600760-2"/>
    </source>
</evidence>
<feature type="binding site" evidence="7">
    <location>
        <position position="90"/>
    </location>
    <ligand>
        <name>Mg(2+)</name>
        <dbReference type="ChEBI" id="CHEBI:18420"/>
        <label>2</label>
    </ligand>
</feature>
<keyword evidence="10" id="KW-1185">Reference proteome</keyword>
<evidence type="ECO:0000256" key="6">
    <source>
        <dbReference type="ARBA" id="ARBA00022842"/>
    </source>
</evidence>
<evidence type="ECO:0000313" key="9">
    <source>
        <dbReference type="EMBL" id="SDB33777.1"/>
    </source>
</evidence>
<dbReference type="EC" id="3.1.3.25" evidence="8"/>
<name>A0A1G6CLK0_9BACT</name>
<feature type="binding site" evidence="7">
    <location>
        <position position="218"/>
    </location>
    <ligand>
        <name>Mg(2+)</name>
        <dbReference type="ChEBI" id="CHEBI:18420"/>
        <label>1</label>
        <note>catalytic</note>
    </ligand>
</feature>
<dbReference type="GO" id="GO:0008934">
    <property type="term" value="F:inositol monophosphate 1-phosphatase activity"/>
    <property type="evidence" value="ECO:0007669"/>
    <property type="project" value="InterPro"/>
</dbReference>
<dbReference type="CDD" id="cd01639">
    <property type="entry name" value="IMPase"/>
    <property type="match status" value="1"/>
</dbReference>
<dbReference type="FunFam" id="3.40.190.80:FF:000002">
    <property type="entry name" value="Inositol-1-monophosphatase"/>
    <property type="match status" value="1"/>
</dbReference>
<feature type="binding site" evidence="7">
    <location>
        <position position="70"/>
    </location>
    <ligand>
        <name>Mg(2+)</name>
        <dbReference type="ChEBI" id="CHEBI:18420"/>
        <label>1</label>
        <note>catalytic</note>
    </ligand>
</feature>
<evidence type="ECO:0000256" key="4">
    <source>
        <dbReference type="ARBA" id="ARBA00022723"/>
    </source>
</evidence>
<dbReference type="InterPro" id="IPR022337">
    <property type="entry name" value="Inositol_monophosphatase_SuhB"/>
</dbReference>
<evidence type="ECO:0000256" key="3">
    <source>
        <dbReference type="ARBA" id="ARBA00009759"/>
    </source>
</evidence>
<comment type="catalytic activity">
    <reaction evidence="1 8">
        <text>a myo-inositol phosphate + H2O = myo-inositol + phosphate</text>
        <dbReference type="Rhea" id="RHEA:24056"/>
        <dbReference type="ChEBI" id="CHEBI:15377"/>
        <dbReference type="ChEBI" id="CHEBI:17268"/>
        <dbReference type="ChEBI" id="CHEBI:43474"/>
        <dbReference type="ChEBI" id="CHEBI:84139"/>
        <dbReference type="EC" id="3.1.3.25"/>
    </reaction>
</comment>
<dbReference type="Gene3D" id="3.30.540.10">
    <property type="entry name" value="Fructose-1,6-Bisphosphatase, subunit A, domain 1"/>
    <property type="match status" value="1"/>
</dbReference>
<evidence type="ECO:0000256" key="8">
    <source>
        <dbReference type="RuleBase" id="RU364068"/>
    </source>
</evidence>
<keyword evidence="5 8" id="KW-0378">Hydrolase</keyword>
<comment type="similarity">
    <text evidence="3 8">Belongs to the inositol monophosphatase superfamily.</text>
</comment>
<dbReference type="GO" id="GO:0046854">
    <property type="term" value="P:phosphatidylinositol phosphate biosynthetic process"/>
    <property type="evidence" value="ECO:0007669"/>
    <property type="project" value="InterPro"/>
</dbReference>
<dbReference type="Proteomes" id="UP000198771">
    <property type="component" value="Unassembled WGS sequence"/>
</dbReference>
<dbReference type="InterPro" id="IPR020550">
    <property type="entry name" value="Inositol_monophosphatase_CS"/>
</dbReference>
<evidence type="ECO:0000256" key="1">
    <source>
        <dbReference type="ARBA" id="ARBA00001033"/>
    </source>
</evidence>
<dbReference type="Pfam" id="PF00459">
    <property type="entry name" value="Inositol_P"/>
    <property type="match status" value="1"/>
</dbReference>
<dbReference type="PANTHER" id="PTHR20854:SF4">
    <property type="entry name" value="INOSITOL-1-MONOPHOSPHATASE-RELATED"/>
    <property type="match status" value="1"/>
</dbReference>
<organism evidence="9 10">
    <name type="scientific">Desulfonatronum thiosulfatophilum</name>
    <dbReference type="NCBI Taxonomy" id="617002"/>
    <lineage>
        <taxon>Bacteria</taxon>
        <taxon>Pseudomonadati</taxon>
        <taxon>Thermodesulfobacteriota</taxon>
        <taxon>Desulfovibrionia</taxon>
        <taxon>Desulfovibrionales</taxon>
        <taxon>Desulfonatronaceae</taxon>
        <taxon>Desulfonatronum</taxon>
    </lineage>
</organism>
<dbReference type="EMBL" id="FMXO01000008">
    <property type="protein sequence ID" value="SDB33777.1"/>
    <property type="molecule type" value="Genomic_DNA"/>
</dbReference>
<dbReference type="InterPro" id="IPR000760">
    <property type="entry name" value="Inositol_monophosphatase-like"/>
</dbReference>
<dbReference type="GO" id="GO:0006020">
    <property type="term" value="P:inositol metabolic process"/>
    <property type="evidence" value="ECO:0007669"/>
    <property type="project" value="TreeGrafter"/>
</dbReference>
<keyword evidence="4 7" id="KW-0479">Metal-binding</keyword>
<gene>
    <name evidence="9" type="ORF">SAMN05660653_01622</name>
</gene>
<evidence type="ECO:0000313" key="10">
    <source>
        <dbReference type="Proteomes" id="UP000198771"/>
    </source>
</evidence>
<dbReference type="OrthoDB" id="9785695at2"/>
<dbReference type="InterPro" id="IPR020583">
    <property type="entry name" value="Inositol_monoP_metal-BS"/>
</dbReference>